<reference evidence="2 3" key="2">
    <citation type="journal article" date="2023" name="ChemBioChem">
        <title>Acyltransferase Domain Exchange between Two Independent Type I Polyketide Synthases in the Same Producer Strain of Macrolide Antibiotics.</title>
        <authorList>
            <person name="Kudo F."/>
            <person name="Kishikawa K."/>
            <person name="Tsuboi K."/>
            <person name="Kido T."/>
            <person name="Usui T."/>
            <person name="Hashimoto J."/>
            <person name="Shin-Ya K."/>
            <person name="Miyanaga A."/>
            <person name="Eguchi T."/>
        </authorList>
    </citation>
    <scope>NUCLEOTIDE SEQUENCE [LARGE SCALE GENOMIC DNA]</scope>
    <source>
        <strain evidence="2 3">A-8890</strain>
    </source>
</reference>
<dbReference type="InterPro" id="IPR027417">
    <property type="entry name" value="P-loop_NTPase"/>
</dbReference>
<reference evidence="2 3" key="1">
    <citation type="journal article" date="2010" name="ChemBioChem">
        <title>Cloning and characterization of the biosynthetic gene cluster of 16-membered macrolide antibiotic FD-891: involvement of a dual functional cytochrome P450 monooxygenase catalyzing epoxidation and hydroxylation.</title>
        <authorList>
            <person name="Kudo F."/>
            <person name="Motegi A."/>
            <person name="Mizoue K."/>
            <person name="Eguchi T."/>
        </authorList>
    </citation>
    <scope>NUCLEOTIDE SEQUENCE [LARGE SCALE GENOMIC DNA]</scope>
    <source>
        <strain evidence="2 3">A-8890</strain>
    </source>
</reference>
<dbReference type="Gene3D" id="3.40.50.300">
    <property type="entry name" value="P-loop containing nucleotide triphosphate hydrolases"/>
    <property type="match status" value="1"/>
</dbReference>
<dbReference type="PANTHER" id="PTHR47691:SF3">
    <property type="entry name" value="HTH-TYPE TRANSCRIPTIONAL REGULATOR RV0890C-RELATED"/>
    <property type="match status" value="1"/>
</dbReference>
<name>A0ABM7F4Z4_9ACTN</name>
<evidence type="ECO:0000256" key="1">
    <source>
        <dbReference type="SAM" id="MobiDB-lite"/>
    </source>
</evidence>
<dbReference type="Proteomes" id="UP001321542">
    <property type="component" value="Chromosome"/>
</dbReference>
<evidence type="ECO:0000313" key="2">
    <source>
        <dbReference type="EMBL" id="BBC30941.1"/>
    </source>
</evidence>
<dbReference type="SUPFAM" id="SSF52540">
    <property type="entry name" value="P-loop containing nucleoside triphosphate hydrolases"/>
    <property type="match status" value="1"/>
</dbReference>
<keyword evidence="3" id="KW-1185">Reference proteome</keyword>
<protein>
    <submittedName>
        <fullName evidence="2">Uncharacterized protein</fullName>
    </submittedName>
</protein>
<sequence>MCEQLEAKRNVTIQISDVGNLPATLTTFVGRRRDLAEVRRRLGTARLLTLTGMGGVGKTRLALEVAAASAADFADGVWLVDLAPVRDPSLVANATATALGVPDLGTRPVIDQLVGHLRHRGPLMVGQLRAPRRRVRRAGTCAAVGLPRAAHSDDEPPGGGNLRRTCLRRTSAGAG</sequence>
<organism evidence="2 3">
    <name type="scientific">Streptomyces graminofaciens</name>
    <dbReference type="NCBI Taxonomy" id="68212"/>
    <lineage>
        <taxon>Bacteria</taxon>
        <taxon>Bacillati</taxon>
        <taxon>Actinomycetota</taxon>
        <taxon>Actinomycetes</taxon>
        <taxon>Kitasatosporales</taxon>
        <taxon>Streptomycetaceae</taxon>
        <taxon>Streptomyces</taxon>
    </lineage>
</organism>
<gene>
    <name evidence="2" type="ORF">SGFS_022350</name>
</gene>
<feature type="region of interest" description="Disordered" evidence="1">
    <location>
        <begin position="148"/>
        <end position="175"/>
    </location>
</feature>
<evidence type="ECO:0000313" key="3">
    <source>
        <dbReference type="Proteomes" id="UP001321542"/>
    </source>
</evidence>
<dbReference type="PANTHER" id="PTHR47691">
    <property type="entry name" value="REGULATOR-RELATED"/>
    <property type="match status" value="1"/>
</dbReference>
<accession>A0ABM7F4Z4</accession>
<proteinExistence type="predicted"/>
<dbReference type="EMBL" id="AP018448">
    <property type="protein sequence ID" value="BBC30941.1"/>
    <property type="molecule type" value="Genomic_DNA"/>
</dbReference>